<dbReference type="RefSeq" id="WP_166321887.1">
    <property type="nucleotide sequence ID" value="NZ_CP049916.1"/>
</dbReference>
<sequence>MKTAFYKTLGLSLMIATTVQVGHSAALKKTTAAVQTNMVMEKSDKLLKPLSPIEKALSQQKRDRHDSNTVIDNDQIKVMTTIQIAPTQNFFAEQHQRFSRFVQSIFPQHS</sequence>
<name>A0A6G8S0Y5_9GAMM</name>
<reference evidence="1 2" key="1">
    <citation type="submission" date="2020-03" db="EMBL/GenBank/DDBJ databases">
        <authorList>
            <person name="Zhu W."/>
        </authorList>
    </citation>
    <scope>NUCLEOTIDE SEQUENCE [LARGE SCALE GENOMIC DNA]</scope>
    <source>
        <strain evidence="1 2">185</strain>
    </source>
</reference>
<organism evidence="1 2">
    <name type="scientific">Acinetobacter lanii</name>
    <dbReference type="NCBI Taxonomy" id="2715163"/>
    <lineage>
        <taxon>Bacteria</taxon>
        <taxon>Pseudomonadati</taxon>
        <taxon>Pseudomonadota</taxon>
        <taxon>Gammaproteobacteria</taxon>
        <taxon>Moraxellales</taxon>
        <taxon>Moraxellaceae</taxon>
        <taxon>Acinetobacter</taxon>
    </lineage>
</organism>
<protein>
    <submittedName>
        <fullName evidence="1">DUF4179 domain-containing protein</fullName>
    </submittedName>
</protein>
<dbReference type="EMBL" id="CP049916">
    <property type="protein sequence ID" value="QIO07791.1"/>
    <property type="molecule type" value="Genomic_DNA"/>
</dbReference>
<accession>A0A6G8S0Y5</accession>
<evidence type="ECO:0000313" key="1">
    <source>
        <dbReference type="EMBL" id="QIO07791.1"/>
    </source>
</evidence>
<dbReference type="Proteomes" id="UP000501939">
    <property type="component" value="Chromosome"/>
</dbReference>
<evidence type="ECO:0000313" key="2">
    <source>
        <dbReference type="Proteomes" id="UP000501939"/>
    </source>
</evidence>
<proteinExistence type="predicted"/>
<dbReference type="KEGG" id="alj:G8D99_01260"/>
<gene>
    <name evidence="1" type="ORF">G8D99_01260</name>
</gene>
<dbReference type="AlphaFoldDB" id="A0A6G8S0Y5"/>
<keyword evidence="2" id="KW-1185">Reference proteome</keyword>